<accession>A0A1G9WMP3</accession>
<gene>
    <name evidence="1" type="ORF">SAMN05660642_03456</name>
</gene>
<proteinExistence type="predicted"/>
<organism evidence="1 2">
    <name type="scientific">Geodermatophilus siccatus</name>
    <dbReference type="NCBI Taxonomy" id="1137991"/>
    <lineage>
        <taxon>Bacteria</taxon>
        <taxon>Bacillati</taxon>
        <taxon>Actinomycetota</taxon>
        <taxon>Actinomycetes</taxon>
        <taxon>Geodermatophilales</taxon>
        <taxon>Geodermatophilaceae</taxon>
        <taxon>Geodermatophilus</taxon>
    </lineage>
</organism>
<evidence type="ECO:0000313" key="2">
    <source>
        <dbReference type="Proteomes" id="UP000198680"/>
    </source>
</evidence>
<dbReference type="STRING" id="1137991.SAMN05660642_03456"/>
<sequence>MRAVRGLVEAALPARMGTPFRWLVGSSWVGDLGDGIVLAAGPLVGGLLAHIAHAGEEASTARVS</sequence>
<dbReference type="Proteomes" id="UP000198680">
    <property type="component" value="Unassembled WGS sequence"/>
</dbReference>
<keyword evidence="2" id="KW-1185">Reference proteome</keyword>
<name>A0A1G9WMP3_9ACTN</name>
<reference evidence="2" key="1">
    <citation type="submission" date="2016-10" db="EMBL/GenBank/DDBJ databases">
        <authorList>
            <person name="Varghese N."/>
            <person name="Submissions S."/>
        </authorList>
    </citation>
    <scope>NUCLEOTIDE SEQUENCE [LARGE SCALE GENOMIC DNA]</scope>
    <source>
        <strain evidence="2">DSM 45419</strain>
    </source>
</reference>
<evidence type="ECO:0000313" key="1">
    <source>
        <dbReference type="EMBL" id="SDM85739.1"/>
    </source>
</evidence>
<protein>
    <recommendedName>
        <fullName evidence="3">MFS transporter</fullName>
    </recommendedName>
</protein>
<dbReference type="EMBL" id="FNHE01000009">
    <property type="protein sequence ID" value="SDM85739.1"/>
    <property type="molecule type" value="Genomic_DNA"/>
</dbReference>
<dbReference type="AlphaFoldDB" id="A0A1G9WMP3"/>
<evidence type="ECO:0008006" key="3">
    <source>
        <dbReference type="Google" id="ProtNLM"/>
    </source>
</evidence>